<dbReference type="InterPro" id="IPR007627">
    <property type="entry name" value="RNA_pol_sigma70_r2"/>
</dbReference>
<dbReference type="InterPro" id="IPR013325">
    <property type="entry name" value="RNA_pol_sigma_r2"/>
</dbReference>
<evidence type="ECO:0000313" key="7">
    <source>
        <dbReference type="EMBL" id="EMR00722.1"/>
    </source>
</evidence>
<evidence type="ECO:0000259" key="6">
    <source>
        <dbReference type="Pfam" id="PF08281"/>
    </source>
</evidence>
<dbReference type="OrthoDB" id="941544at2"/>
<dbReference type="GO" id="GO:0016987">
    <property type="term" value="F:sigma factor activity"/>
    <property type="evidence" value="ECO:0007669"/>
    <property type="project" value="UniProtKB-KW"/>
</dbReference>
<dbReference type="SUPFAM" id="SSF88946">
    <property type="entry name" value="Sigma2 domain of RNA polymerase sigma factors"/>
    <property type="match status" value="1"/>
</dbReference>
<dbReference type="GO" id="GO:0006352">
    <property type="term" value="P:DNA-templated transcription initiation"/>
    <property type="evidence" value="ECO:0007669"/>
    <property type="project" value="InterPro"/>
</dbReference>
<organism evidence="7 8">
    <name type="scientific">Cesiribacter andamanensis AMV16</name>
    <dbReference type="NCBI Taxonomy" id="1279009"/>
    <lineage>
        <taxon>Bacteria</taxon>
        <taxon>Pseudomonadati</taxon>
        <taxon>Bacteroidota</taxon>
        <taxon>Cytophagia</taxon>
        <taxon>Cytophagales</taxon>
        <taxon>Cesiribacteraceae</taxon>
        <taxon>Cesiribacter</taxon>
    </lineage>
</organism>
<dbReference type="CDD" id="cd06171">
    <property type="entry name" value="Sigma70_r4"/>
    <property type="match status" value="1"/>
</dbReference>
<dbReference type="PANTHER" id="PTHR43133:SF46">
    <property type="entry name" value="RNA POLYMERASE SIGMA-70 FACTOR ECF SUBFAMILY"/>
    <property type="match status" value="1"/>
</dbReference>
<evidence type="ECO:0000256" key="3">
    <source>
        <dbReference type="ARBA" id="ARBA00023082"/>
    </source>
</evidence>
<dbReference type="Pfam" id="PF04542">
    <property type="entry name" value="Sigma70_r2"/>
    <property type="match status" value="1"/>
</dbReference>
<comment type="similarity">
    <text evidence="1">Belongs to the sigma-70 factor family. ECF subfamily.</text>
</comment>
<dbReference type="NCBIfam" id="TIGR02937">
    <property type="entry name" value="sigma70-ECF"/>
    <property type="match status" value="1"/>
</dbReference>
<sequence>MFKARALSEEELIAACRQGKASAQEKLYQLYSRRMMAVCVRYASSRFEAEDIFQEAFVKVFKNINSYSGEGSFEGWVRRIFVNTAITQYNRNRKFQKQVDYKAVEEQTPSTEDVISELSGKELLALIDQLPEGYKLVFNLSVIEGYTHPEIGEMLQITEGTSKSQLFKAKGYLKKLVLNHSISDKC</sequence>
<keyword evidence="3" id="KW-0731">Sigma factor</keyword>
<protein>
    <submittedName>
        <fullName evidence="7">Sigma-24</fullName>
    </submittedName>
</protein>
<dbReference type="PATRIC" id="fig|1279009.4.peg.4182"/>
<dbReference type="SUPFAM" id="SSF88659">
    <property type="entry name" value="Sigma3 and sigma4 domains of RNA polymerase sigma factors"/>
    <property type="match status" value="1"/>
</dbReference>
<evidence type="ECO:0000259" key="5">
    <source>
        <dbReference type="Pfam" id="PF04542"/>
    </source>
</evidence>
<dbReference type="eggNOG" id="COG1595">
    <property type="taxonomic scope" value="Bacteria"/>
</dbReference>
<dbReference type="Gene3D" id="1.10.1740.10">
    <property type="match status" value="1"/>
</dbReference>
<evidence type="ECO:0000256" key="1">
    <source>
        <dbReference type="ARBA" id="ARBA00010641"/>
    </source>
</evidence>
<keyword evidence="4" id="KW-0804">Transcription</keyword>
<dbReference type="GO" id="GO:0003677">
    <property type="term" value="F:DNA binding"/>
    <property type="evidence" value="ECO:0007669"/>
    <property type="project" value="InterPro"/>
</dbReference>
<evidence type="ECO:0000313" key="8">
    <source>
        <dbReference type="Proteomes" id="UP000011910"/>
    </source>
</evidence>
<evidence type="ECO:0000256" key="4">
    <source>
        <dbReference type="ARBA" id="ARBA00023163"/>
    </source>
</evidence>
<reference evidence="7 8" key="1">
    <citation type="journal article" date="2013" name="Genome Announc.">
        <title>Draft Genome Sequence of Cesiribacter andamanensis Strain AMV16T, Isolated from a Soil Sample from a Mud Volcano in the Andaman Islands, India.</title>
        <authorList>
            <person name="Shivaji S."/>
            <person name="Ara S."/>
            <person name="Begum Z."/>
            <person name="Srinivas T.N."/>
            <person name="Singh A."/>
            <person name="Kumar Pinnaka A."/>
        </authorList>
    </citation>
    <scope>NUCLEOTIDE SEQUENCE [LARGE SCALE GENOMIC DNA]</scope>
    <source>
        <strain evidence="7 8">AMV16</strain>
    </source>
</reference>
<dbReference type="InterPro" id="IPR013249">
    <property type="entry name" value="RNA_pol_sigma70_r4_t2"/>
</dbReference>
<keyword evidence="2" id="KW-0805">Transcription regulation</keyword>
<dbReference type="STRING" id="1279009.ADICEAN_04153"/>
<dbReference type="InterPro" id="IPR036388">
    <property type="entry name" value="WH-like_DNA-bd_sf"/>
</dbReference>
<evidence type="ECO:0000256" key="2">
    <source>
        <dbReference type="ARBA" id="ARBA00023015"/>
    </source>
</evidence>
<dbReference type="Proteomes" id="UP000011910">
    <property type="component" value="Unassembled WGS sequence"/>
</dbReference>
<proteinExistence type="inferred from homology"/>
<name>M7N099_9BACT</name>
<dbReference type="PANTHER" id="PTHR43133">
    <property type="entry name" value="RNA POLYMERASE ECF-TYPE SIGMA FACTO"/>
    <property type="match status" value="1"/>
</dbReference>
<dbReference type="Gene3D" id="1.10.10.10">
    <property type="entry name" value="Winged helix-like DNA-binding domain superfamily/Winged helix DNA-binding domain"/>
    <property type="match status" value="1"/>
</dbReference>
<feature type="domain" description="RNA polymerase sigma factor 70 region 4 type 2" evidence="6">
    <location>
        <begin position="122"/>
        <end position="170"/>
    </location>
</feature>
<dbReference type="InterPro" id="IPR039425">
    <property type="entry name" value="RNA_pol_sigma-70-like"/>
</dbReference>
<feature type="domain" description="RNA polymerase sigma-70 region 2" evidence="5">
    <location>
        <begin position="27"/>
        <end position="94"/>
    </location>
</feature>
<comment type="caution">
    <text evidence="7">The sequence shown here is derived from an EMBL/GenBank/DDBJ whole genome shotgun (WGS) entry which is preliminary data.</text>
</comment>
<keyword evidence="8" id="KW-1185">Reference proteome</keyword>
<gene>
    <name evidence="7" type="primary">rpoE_11</name>
    <name evidence="7" type="ORF">ADICEAN_04153</name>
</gene>
<dbReference type="InterPro" id="IPR014284">
    <property type="entry name" value="RNA_pol_sigma-70_dom"/>
</dbReference>
<dbReference type="InterPro" id="IPR013324">
    <property type="entry name" value="RNA_pol_sigma_r3/r4-like"/>
</dbReference>
<dbReference type="AlphaFoldDB" id="M7N099"/>
<accession>M7N099</accession>
<dbReference type="EMBL" id="AODQ01000200">
    <property type="protein sequence ID" value="EMR00722.1"/>
    <property type="molecule type" value="Genomic_DNA"/>
</dbReference>
<dbReference type="Pfam" id="PF08281">
    <property type="entry name" value="Sigma70_r4_2"/>
    <property type="match status" value="1"/>
</dbReference>